<dbReference type="NCBIfam" id="NF033546">
    <property type="entry name" value="transpos_IS21"/>
    <property type="match status" value="1"/>
</dbReference>
<dbReference type="KEGG" id="acu:Atc_1140"/>
<gene>
    <name evidence="3" type="ordered locus">Atc_0203</name>
    <name evidence="4" type="ordered locus">Atc_1066</name>
    <name evidence="5" type="ordered locus">Atc_1140</name>
    <name evidence="6" type="ordered locus">Atc_1566</name>
    <name evidence="7" type="ordered locus">Atc_1815</name>
    <name evidence="8" type="ordered locus">Atc_1943</name>
    <name evidence="9" type="ordered locus">Atc_2086</name>
    <name evidence="10" type="ordered locus">Atc_2224</name>
    <name evidence="11" type="ordered locus">Atc_m164</name>
</gene>
<dbReference type="HOGENOM" id="CLU_020626_11_2_6"/>
<dbReference type="EMBL" id="CP002573">
    <property type="protein sequence ID" value="AEK57789.1"/>
    <property type="molecule type" value="Genomic_DNA"/>
</dbReference>
<evidence type="ECO:0000313" key="8">
    <source>
        <dbReference type="EMBL" id="AEK58591.1"/>
    </source>
</evidence>
<dbReference type="GO" id="GO:0015074">
    <property type="term" value="P:DNA integration"/>
    <property type="evidence" value="ECO:0007669"/>
    <property type="project" value="InterPro"/>
</dbReference>
<dbReference type="GO" id="GO:0003676">
    <property type="term" value="F:nucleic acid binding"/>
    <property type="evidence" value="ECO:0007669"/>
    <property type="project" value="InterPro"/>
</dbReference>
<dbReference type="KEGG" id="acu:Atc_1566"/>
<dbReference type="KEGG" id="acu:Atc_1066"/>
<dbReference type="PANTHER" id="PTHR35004">
    <property type="entry name" value="TRANSPOSASE RV3428C-RELATED"/>
    <property type="match status" value="1"/>
</dbReference>
<dbReference type="KEGG" id="acu:Atc_m164"/>
<evidence type="ECO:0000313" key="9">
    <source>
        <dbReference type="EMBL" id="AEK58734.1"/>
    </source>
</evidence>
<feature type="domain" description="Integrase catalytic" evidence="2">
    <location>
        <begin position="131"/>
        <end position="307"/>
    </location>
</feature>
<dbReference type="EMBL" id="CP002573">
    <property type="protein sequence ID" value="AEK58734.1"/>
    <property type="molecule type" value="Genomic_DNA"/>
</dbReference>
<dbReference type="InterPro" id="IPR001584">
    <property type="entry name" value="Integrase_cat-core"/>
</dbReference>
<dbReference type="EMBL" id="CP002573">
    <property type="protein sequence ID" value="AEK58591.1"/>
    <property type="molecule type" value="Genomic_DNA"/>
</dbReference>
<proteinExistence type="inferred from homology"/>
<dbReference type="EMBL" id="CP002573">
    <property type="protein sequence ID" value="AEK57715.1"/>
    <property type="molecule type" value="Genomic_DNA"/>
</dbReference>
<dbReference type="KEGG" id="acu:Atc_0203"/>
<dbReference type="Pfam" id="PF22483">
    <property type="entry name" value="Mu-transpos_C_2"/>
    <property type="match status" value="1"/>
</dbReference>
<reference evidence="8 12" key="1">
    <citation type="journal article" date="2011" name="J. Genet. Genomics">
        <title>Unraveling the Acidithiobacillus caldus complete genome and its central metabolisms for carbon assimilation.</title>
        <authorList>
            <person name="You X.Y."/>
            <person name="Guo X."/>
            <person name="Zheng H.J."/>
            <person name="Zhang M.J."/>
            <person name="Liu L.J."/>
            <person name="Zhu Y.Q."/>
            <person name="Zhu B."/>
            <person name="Wang S.Y."/>
            <person name="Zhao G.P."/>
            <person name="Poetsch A."/>
            <person name="Jiang C.Y."/>
            <person name="Liu S.J."/>
        </authorList>
    </citation>
    <scope>NUCLEOTIDE SEQUENCE [LARGE SCALE GENOMIC DNA]</scope>
    <source>
        <strain evidence="8 12">SM-1</strain>
        <plasmid evidence="11">megaplasmid</plasmid>
        <plasmid evidence="12">Plasmid megaplasmid</plasmid>
        <plasmid evidence="11">SM-1</plasmid>
    </source>
</reference>
<protein>
    <submittedName>
        <fullName evidence="8">Integrase catalytic region</fullName>
    </submittedName>
</protein>
<evidence type="ECO:0000313" key="3">
    <source>
        <dbReference type="EMBL" id="AEK56854.1"/>
    </source>
</evidence>
<evidence type="ECO:0000313" key="11">
    <source>
        <dbReference type="EMBL" id="AEK59695.1"/>
    </source>
</evidence>
<dbReference type="STRING" id="990288.Atc_0203"/>
<sequence length="507" mass="57676">MFTIRQILVRMRQGDTDRSIARAGLMGRKKLGVLRRQATRLGWLDSHTPLPEDGELATVFQRRSESQPAQCQSSLRDHEQRIAEWVAQGIQATTIHAALVRQYGFPGSYSAVKRLVRRIRQAVPPKVTSRLVFAPGEAAQVDFGAGPLLADPRTGELRKTWFFVMTLCWSRHQYAEFVWDQSVTTWLACHRHAFSWFGGVPTRIIIDNAKCAITKACINDPAVQRAYGEYAEGYGFRIDPCPPRDPQKKGIVEAGVKYIKRSFLPLREFRDRDDAQQQLREWVLGEAGNRVHGTTRQVPLTQFAQVERALLQPLPTNPPEICTWARPKVGQDGHVQFARCHYSVPFRFVGQSLWLRATDTTVRIYAEHELVATHPRLFQAGSFATVLDHLPPEAEAWQRQDLQWCLEMARGIGPHCHGVVHQLFADRQLANLRPVQNLLRLRLKYSPERLEAACARALHFGNARYQSVASILKHGTDQEPLPQQDLASDSTYTRGGRFLRDSKTLFH</sequence>
<dbReference type="AlphaFoldDB" id="F9ZQ28"/>
<dbReference type="PROSITE" id="PS50994">
    <property type="entry name" value="INTEGRASE"/>
    <property type="match status" value="1"/>
</dbReference>
<dbReference type="EMBL" id="CP002574">
    <property type="protein sequence ID" value="AEK59695.1"/>
    <property type="molecule type" value="Genomic_DNA"/>
</dbReference>
<dbReference type="InterPro" id="IPR012337">
    <property type="entry name" value="RNaseH-like_sf"/>
</dbReference>
<dbReference type="EMBL" id="CP002573">
    <property type="protein sequence ID" value="AEK58463.1"/>
    <property type="molecule type" value="Genomic_DNA"/>
</dbReference>
<dbReference type="RefSeq" id="WP_014002164.1">
    <property type="nucleotide sequence ID" value="NC_015850.1"/>
</dbReference>
<name>F9ZQ28_ACICS</name>
<evidence type="ECO:0000313" key="10">
    <source>
        <dbReference type="EMBL" id="AEK58872.1"/>
    </source>
</evidence>
<evidence type="ECO:0000313" key="5">
    <source>
        <dbReference type="EMBL" id="AEK57789.1"/>
    </source>
</evidence>
<dbReference type="PANTHER" id="PTHR35004:SF8">
    <property type="entry name" value="TRANSPOSASE RV3428C-RELATED"/>
    <property type="match status" value="1"/>
</dbReference>
<dbReference type="InterPro" id="IPR036397">
    <property type="entry name" value="RNaseH_sf"/>
</dbReference>
<organism evidence="8 12">
    <name type="scientific">Acidithiobacillus caldus (strain SM-1)</name>
    <dbReference type="NCBI Taxonomy" id="990288"/>
    <lineage>
        <taxon>Bacteria</taxon>
        <taxon>Pseudomonadati</taxon>
        <taxon>Pseudomonadota</taxon>
        <taxon>Acidithiobacillia</taxon>
        <taxon>Acidithiobacillales</taxon>
        <taxon>Acidithiobacillaceae</taxon>
        <taxon>Acidithiobacillus</taxon>
    </lineage>
</organism>
<dbReference type="KEGG" id="acu:Atc_2224"/>
<evidence type="ECO:0000313" key="7">
    <source>
        <dbReference type="EMBL" id="AEK58463.1"/>
    </source>
</evidence>
<dbReference type="KEGG" id="acu:Atc_1943"/>
<dbReference type="Proteomes" id="UP000006135">
    <property type="component" value="Chromosome"/>
</dbReference>
<dbReference type="SUPFAM" id="SSF53098">
    <property type="entry name" value="Ribonuclease H-like"/>
    <property type="match status" value="1"/>
</dbReference>
<keyword evidence="12" id="KW-1185">Reference proteome</keyword>
<evidence type="ECO:0000313" key="12">
    <source>
        <dbReference type="Proteomes" id="UP000006135"/>
    </source>
</evidence>
<evidence type="ECO:0000313" key="6">
    <source>
        <dbReference type="EMBL" id="AEK58214.1"/>
    </source>
</evidence>
<accession>F9ZQ28</accession>
<dbReference type="OrthoDB" id="9798623at2"/>
<comment type="similarity">
    <text evidence="1">Belongs to the transposase IS21/IS408/IS1162 family.</text>
</comment>
<dbReference type="Gene3D" id="3.30.420.10">
    <property type="entry name" value="Ribonuclease H-like superfamily/Ribonuclease H"/>
    <property type="match status" value="1"/>
</dbReference>
<dbReference type="Proteomes" id="UP000006135">
    <property type="component" value="Plasmid megaplasmid"/>
</dbReference>
<evidence type="ECO:0000259" key="2">
    <source>
        <dbReference type="PROSITE" id="PS50994"/>
    </source>
</evidence>
<dbReference type="GeneID" id="92932937"/>
<dbReference type="EMBL" id="CP002573">
    <property type="protein sequence ID" value="AEK58872.1"/>
    <property type="molecule type" value="Genomic_DNA"/>
</dbReference>
<dbReference type="EMBL" id="CP002573">
    <property type="protein sequence ID" value="AEK58214.1"/>
    <property type="molecule type" value="Genomic_DNA"/>
</dbReference>
<dbReference type="EMBL" id="CP002573">
    <property type="protein sequence ID" value="AEK56854.1"/>
    <property type="molecule type" value="Genomic_DNA"/>
</dbReference>
<dbReference type="InterPro" id="IPR054353">
    <property type="entry name" value="IstA-like_C"/>
</dbReference>
<geneLocation type="plasmid" evidence="11">
    <name>megaplasmid</name>
</geneLocation>
<dbReference type="KEGG" id="acu:Atc_1815"/>
<evidence type="ECO:0000313" key="4">
    <source>
        <dbReference type="EMBL" id="AEK57715.1"/>
    </source>
</evidence>
<dbReference type="KEGG" id="acu:Atc_2086"/>
<keyword evidence="11" id="KW-0614">Plasmid</keyword>
<evidence type="ECO:0000256" key="1">
    <source>
        <dbReference type="ARBA" id="ARBA00009277"/>
    </source>
</evidence>
<dbReference type="Pfam" id="PF00665">
    <property type="entry name" value="rve"/>
    <property type="match status" value="1"/>
</dbReference>